<gene>
    <name evidence="4" type="ORF">C8J30_10831</name>
</gene>
<dbReference type="InterPro" id="IPR036388">
    <property type="entry name" value="WH-like_DNA-bd_sf"/>
</dbReference>
<name>A0A318U2F1_9RHOB</name>
<protein>
    <submittedName>
        <fullName evidence="4">Regulatory LuxR family protein</fullName>
    </submittedName>
</protein>
<dbReference type="GO" id="GO:0003677">
    <property type="term" value="F:DNA binding"/>
    <property type="evidence" value="ECO:0007669"/>
    <property type="project" value="InterPro"/>
</dbReference>
<dbReference type="Gene3D" id="1.10.10.10">
    <property type="entry name" value="Winged helix-like DNA-binding domain superfamily/Winged helix DNA-binding domain"/>
    <property type="match status" value="1"/>
</dbReference>
<evidence type="ECO:0000259" key="3">
    <source>
        <dbReference type="SMART" id="SM00421"/>
    </source>
</evidence>
<dbReference type="EMBL" id="QJTK01000008">
    <property type="protein sequence ID" value="PYF09459.1"/>
    <property type="molecule type" value="Genomic_DNA"/>
</dbReference>
<keyword evidence="2" id="KW-0812">Transmembrane</keyword>
<accession>A0A318U2F1</accession>
<dbReference type="InterPro" id="IPR016032">
    <property type="entry name" value="Sig_transdc_resp-reg_C-effctor"/>
</dbReference>
<keyword evidence="5" id="KW-1185">Reference proteome</keyword>
<dbReference type="RefSeq" id="WP_245909786.1">
    <property type="nucleotide sequence ID" value="NZ_QJTK01000008.1"/>
</dbReference>
<dbReference type="Pfam" id="PF00196">
    <property type="entry name" value="GerE"/>
    <property type="match status" value="1"/>
</dbReference>
<proteinExistence type="predicted"/>
<feature type="compositionally biased region" description="Basic and acidic residues" evidence="1">
    <location>
        <begin position="198"/>
        <end position="207"/>
    </location>
</feature>
<feature type="domain" description="HTH luxR-type" evidence="3">
    <location>
        <begin position="117"/>
        <end position="174"/>
    </location>
</feature>
<feature type="transmembrane region" description="Helical" evidence="2">
    <location>
        <begin position="26"/>
        <end position="49"/>
    </location>
</feature>
<evidence type="ECO:0000313" key="5">
    <source>
        <dbReference type="Proteomes" id="UP000247727"/>
    </source>
</evidence>
<feature type="transmembrane region" description="Helical" evidence="2">
    <location>
        <begin position="69"/>
        <end position="87"/>
    </location>
</feature>
<keyword evidence="2" id="KW-0472">Membrane</keyword>
<reference evidence="4 5" key="1">
    <citation type="submission" date="2018-06" db="EMBL/GenBank/DDBJ databases">
        <title>Genomic Encyclopedia of Type Strains, Phase III (KMG-III): the genomes of soil and plant-associated and newly described type strains.</title>
        <authorList>
            <person name="Whitman W."/>
        </authorList>
    </citation>
    <scope>NUCLEOTIDE SEQUENCE [LARGE SCALE GENOMIC DNA]</scope>
    <source>
        <strain evidence="4 5">JA737</strain>
    </source>
</reference>
<evidence type="ECO:0000313" key="4">
    <source>
        <dbReference type="EMBL" id="PYF09459.1"/>
    </source>
</evidence>
<dbReference type="GO" id="GO:0006355">
    <property type="term" value="P:regulation of DNA-templated transcription"/>
    <property type="evidence" value="ECO:0007669"/>
    <property type="project" value="InterPro"/>
</dbReference>
<dbReference type="SUPFAM" id="SSF46894">
    <property type="entry name" value="C-terminal effector domain of the bipartite response regulators"/>
    <property type="match status" value="1"/>
</dbReference>
<evidence type="ECO:0000256" key="1">
    <source>
        <dbReference type="SAM" id="MobiDB-lite"/>
    </source>
</evidence>
<dbReference type="InterPro" id="IPR000792">
    <property type="entry name" value="Tscrpt_reg_LuxR_C"/>
</dbReference>
<dbReference type="Proteomes" id="UP000247727">
    <property type="component" value="Unassembled WGS sequence"/>
</dbReference>
<evidence type="ECO:0000256" key="2">
    <source>
        <dbReference type="SAM" id="Phobius"/>
    </source>
</evidence>
<comment type="caution">
    <text evidence="4">The sequence shown here is derived from an EMBL/GenBank/DDBJ whole genome shotgun (WGS) entry which is preliminary data.</text>
</comment>
<dbReference type="SMART" id="SM00421">
    <property type="entry name" value="HTH_LUXR"/>
    <property type="match status" value="1"/>
</dbReference>
<organism evidence="4 5">
    <name type="scientific">Rhodobacter viridis</name>
    <dbReference type="NCBI Taxonomy" id="1054202"/>
    <lineage>
        <taxon>Bacteria</taxon>
        <taxon>Pseudomonadati</taxon>
        <taxon>Pseudomonadota</taxon>
        <taxon>Alphaproteobacteria</taxon>
        <taxon>Rhodobacterales</taxon>
        <taxon>Rhodobacter group</taxon>
        <taxon>Rhodobacter</taxon>
    </lineage>
</organism>
<keyword evidence="2" id="KW-1133">Transmembrane helix</keyword>
<sequence>MIPPLRGAPGANFDRARPPARVRLRWVWTLALFLFQLVCAAVFLTDMLSSLFDFRATPISWSAREMLELGAACGLLGGLGLAAWLLADAVRSRHLAEDRLRRVAGDFGALLQERFTEWGLTAAERDVALFVIKGFTTCEIAGLRKTSEGTVKAQTAAIYRKAEVMGRSQLLSLFIDELLVGLPGPERSPAEPPIPFADRAERLRERR</sequence>
<feature type="region of interest" description="Disordered" evidence="1">
    <location>
        <begin position="186"/>
        <end position="207"/>
    </location>
</feature>
<dbReference type="AlphaFoldDB" id="A0A318U2F1"/>